<organism evidence="2 3">
    <name type="scientific">Kluyvera cryocrescens</name>
    <name type="common">Kluyvera citrophila</name>
    <dbReference type="NCBI Taxonomy" id="580"/>
    <lineage>
        <taxon>Bacteria</taxon>
        <taxon>Pseudomonadati</taxon>
        <taxon>Pseudomonadota</taxon>
        <taxon>Gammaproteobacteria</taxon>
        <taxon>Enterobacterales</taxon>
        <taxon>Enterobacteriaceae</taxon>
        <taxon>Kluyvera</taxon>
    </lineage>
</organism>
<reference evidence="2 3" key="1">
    <citation type="submission" date="2019-03" db="EMBL/GenBank/DDBJ databases">
        <authorList>
            <consortium name="Pathogen Informatics"/>
        </authorList>
    </citation>
    <scope>NUCLEOTIDE SEQUENCE [LARGE SCALE GENOMIC DNA]</scope>
    <source>
        <strain evidence="2 3">NCTC12993</strain>
    </source>
</reference>
<proteinExistence type="predicted"/>
<sequence>MAATHRPNTDDQQANMHGVETALVEGATPASFAQWSPQ</sequence>
<gene>
    <name evidence="2" type="ORF">NCTC12993_05571</name>
</gene>
<evidence type="ECO:0000313" key="3">
    <source>
        <dbReference type="Proteomes" id="UP000401081"/>
    </source>
</evidence>
<accession>A0A485BVP6</accession>
<evidence type="ECO:0000256" key="1">
    <source>
        <dbReference type="SAM" id="MobiDB-lite"/>
    </source>
</evidence>
<dbReference type="Proteomes" id="UP000401081">
    <property type="component" value="Unassembled WGS sequence"/>
</dbReference>
<name>A0A485BVP6_KLUCR</name>
<dbReference type="AlphaFoldDB" id="A0A485BVP6"/>
<evidence type="ECO:0000313" key="2">
    <source>
        <dbReference type="EMBL" id="VFS77350.1"/>
    </source>
</evidence>
<dbReference type="EMBL" id="CAADJD010000023">
    <property type="protein sequence ID" value="VFS77350.1"/>
    <property type="molecule type" value="Genomic_DNA"/>
</dbReference>
<protein>
    <submittedName>
        <fullName evidence="2">Uncharacterized protein</fullName>
    </submittedName>
</protein>
<feature type="region of interest" description="Disordered" evidence="1">
    <location>
        <begin position="1"/>
        <end position="38"/>
    </location>
</feature>
<keyword evidence="3" id="KW-1185">Reference proteome</keyword>